<feature type="region of interest" description="Disordered" evidence="1">
    <location>
        <begin position="1180"/>
        <end position="1215"/>
    </location>
</feature>
<feature type="compositionally biased region" description="Basic and acidic residues" evidence="1">
    <location>
        <begin position="1808"/>
        <end position="1817"/>
    </location>
</feature>
<name>A0A3P3YXT0_LEIBR</name>
<feature type="compositionally biased region" description="Basic residues" evidence="1">
    <location>
        <begin position="780"/>
        <end position="789"/>
    </location>
</feature>
<feature type="compositionally biased region" description="Polar residues" evidence="1">
    <location>
        <begin position="2129"/>
        <end position="2144"/>
    </location>
</feature>
<feature type="compositionally biased region" description="Polar residues" evidence="1">
    <location>
        <begin position="1979"/>
        <end position="1990"/>
    </location>
</feature>
<feature type="compositionally biased region" description="Basic and acidic residues" evidence="1">
    <location>
        <begin position="528"/>
        <end position="543"/>
    </location>
</feature>
<feature type="compositionally biased region" description="Polar residues" evidence="1">
    <location>
        <begin position="54"/>
        <end position="66"/>
    </location>
</feature>
<feature type="compositionally biased region" description="Polar residues" evidence="1">
    <location>
        <begin position="170"/>
        <end position="179"/>
    </location>
</feature>
<feature type="region of interest" description="Disordered" evidence="1">
    <location>
        <begin position="1"/>
        <end position="85"/>
    </location>
</feature>
<evidence type="ECO:0000256" key="1">
    <source>
        <dbReference type="SAM" id="MobiDB-lite"/>
    </source>
</evidence>
<accession>A0A3P3YXT0</accession>
<gene>
    <name evidence="2" type="ORF">LBRM2904_05.0700</name>
</gene>
<dbReference type="Proteomes" id="UP000319462">
    <property type="component" value="Chromosome 5"/>
</dbReference>
<organism evidence="2 3">
    <name type="scientific">Leishmania braziliensis MHOM/BR/75/M2904</name>
    <dbReference type="NCBI Taxonomy" id="420245"/>
    <lineage>
        <taxon>Eukaryota</taxon>
        <taxon>Discoba</taxon>
        <taxon>Euglenozoa</taxon>
        <taxon>Kinetoplastea</taxon>
        <taxon>Metakinetoplastina</taxon>
        <taxon>Trypanosomatida</taxon>
        <taxon>Trypanosomatidae</taxon>
        <taxon>Leishmaniinae</taxon>
        <taxon>Leishmania</taxon>
        <taxon>Leishmania braziliensis species complex</taxon>
    </lineage>
</organism>
<feature type="compositionally biased region" description="Basic and acidic residues" evidence="1">
    <location>
        <begin position="765"/>
        <end position="779"/>
    </location>
</feature>
<protein>
    <submittedName>
        <fullName evidence="2">Hypothetical_protein</fullName>
    </submittedName>
</protein>
<feature type="compositionally biased region" description="Basic residues" evidence="1">
    <location>
        <begin position="287"/>
        <end position="296"/>
    </location>
</feature>
<feature type="compositionally biased region" description="Polar residues" evidence="1">
    <location>
        <begin position="344"/>
        <end position="354"/>
    </location>
</feature>
<feature type="region of interest" description="Disordered" evidence="1">
    <location>
        <begin position="1975"/>
        <end position="2016"/>
    </location>
</feature>
<evidence type="ECO:0000313" key="2">
    <source>
        <dbReference type="EMBL" id="SYZ62766.1"/>
    </source>
</evidence>
<feature type="region of interest" description="Disordered" evidence="1">
    <location>
        <begin position="1064"/>
        <end position="1088"/>
    </location>
</feature>
<feature type="region of interest" description="Disordered" evidence="1">
    <location>
        <begin position="211"/>
        <end position="383"/>
    </location>
</feature>
<feature type="compositionally biased region" description="Low complexity" evidence="1">
    <location>
        <begin position="1751"/>
        <end position="1763"/>
    </location>
</feature>
<feature type="compositionally biased region" description="Polar residues" evidence="1">
    <location>
        <begin position="1070"/>
        <end position="1088"/>
    </location>
</feature>
<feature type="compositionally biased region" description="Polar residues" evidence="1">
    <location>
        <begin position="30"/>
        <end position="39"/>
    </location>
</feature>
<feature type="region of interest" description="Disordered" evidence="1">
    <location>
        <begin position="1585"/>
        <end position="1960"/>
    </location>
</feature>
<dbReference type="RefSeq" id="XP_001561880.2">
    <property type="nucleotide sequence ID" value="XM_001561830.2"/>
</dbReference>
<feature type="region of interest" description="Disordered" evidence="1">
    <location>
        <begin position="596"/>
        <end position="622"/>
    </location>
</feature>
<proteinExistence type="predicted"/>
<feature type="compositionally biased region" description="Basic residues" evidence="1">
    <location>
        <begin position="890"/>
        <end position="901"/>
    </location>
</feature>
<feature type="region of interest" description="Disordered" evidence="1">
    <location>
        <begin position="523"/>
        <end position="565"/>
    </location>
</feature>
<feature type="compositionally biased region" description="Polar residues" evidence="1">
    <location>
        <begin position="1906"/>
        <end position="1917"/>
    </location>
</feature>
<feature type="region of interest" description="Disordered" evidence="1">
    <location>
        <begin position="941"/>
        <end position="977"/>
    </location>
</feature>
<feature type="compositionally biased region" description="Low complexity" evidence="1">
    <location>
        <begin position="2374"/>
        <end position="2385"/>
    </location>
</feature>
<feature type="compositionally biased region" description="Polar residues" evidence="1">
    <location>
        <begin position="1631"/>
        <end position="1645"/>
    </location>
</feature>
<dbReference type="EMBL" id="LS997604">
    <property type="protein sequence ID" value="SYZ62766.1"/>
    <property type="molecule type" value="Genomic_DNA"/>
</dbReference>
<dbReference type="KEGG" id="lbz:LBRM_05_0660"/>
<feature type="compositionally biased region" description="Low complexity" evidence="1">
    <location>
        <begin position="1846"/>
        <end position="1860"/>
    </location>
</feature>
<feature type="region of interest" description="Disordered" evidence="1">
    <location>
        <begin position="2242"/>
        <end position="2307"/>
    </location>
</feature>
<sequence length="2428" mass="253646">MEDDADVNTTSTQGSIALLSGSGSSGGGNRTESQLSNNGGMRAGGDVRHPRPTKQASKPARSQSPGGAQPLVTPPPSACMPKLITPREAVGPAELSYKVNLSNSPSPSNVNLAFMRVVQQLDSEDLQSSASRSDHSDKQRREEDAVGTAINEVKPTNQASGEPSKLSAMEAQSPTSPSQERLVPPPQKTRLSNMANTTAAAAAAAIITTDGSIHFEDENSSDDGEYAMTASALSEAAPPPCASEAKQAALSPPHQLRPSPAAPGPPTALGPVKTPPGEAAQHSVRSPAKKAPKKVSMKVVVGPPGIGGGPRQDTTQQQHQRPGMALAHSTMQSVTADQPPLLALSTTTGPTSSKDGIPLKLQTPESPSANPPVNQQHRSPLASRNNRLGCTASAATAAEASLGATGASAATLRMASLTNPNLFASPEEGPVCCPVSEVTMVNAVSPGSGVSPSLRSPSLGLQQIGNTAKESLSPSSDRPLLPLTAASRQEQPAGFSLDEPNALVTLSTPHEVAKSLAAPAAAPIVADPNRHAERGMGDEEAHTLRPGSPRLPRETQSGDEGAHRSHSAASSIFKCLPFKVLCGHSAASVAIKSGADENGGGHVGEASIGSSASRPSTRGRHASGLSRLLSIFKRRASRSVQGNSAVKNQQPCQPEGSASLMSTVKALSQTLTPGNAMKTADSCASHPSADVQTGPQRWQSPPAATAIALSANSIQTGRLSPLHNITNSSYGNSIGFRMDEEENPKRGDDAAAAAPVAGASESDSVGEKQRGKRKDDAQRHDRRRRRHRCRGAEAQDETSSSAVGVDDGRGSRCFIGTIDDVNASSSPTPSTSASCAAKHRRRREQRAQQSERANGDPKCCQELPPFPILPLESQSSDGSASSDDRPDHSRQHRSQRARRQRRDGDSRRVAASGTFVPGMGAQQRRYRRALRAFHRFGEGARRDSISHTNSNRGGYDAGDSVNRNRRGYRDSAVSQPPTTTAAILAARRRELCVKSRARSSVDHFAMSWRTRQVKRHQQEQLLRRSRQANIAQLQKRKAERKARSEEAAVVDAVAAAASRSASRLRMLASPQPSTVKARQTSTSVPSPRQRTLCQLAQYEEVLMRDLLALDDILERRRRRELWAEASPEAAAAAATAEAETTPLHHPSRAAQCRAIATLALSARPLPSHVETATAAAAAASTLASMQRSDEMNSDNNEAEADSRRSNSTRLPGNPTRLDISVLLRRYEKLLEDLATQTAPQPPATLESDNGDTSSDVEAFVRTHLRHDKGGLNHQAASSSSKRKRRSAPAPVLVADRMTDEVALCAAALRAEYYQPQQHQQQEPSKTIERGALPEAYEACANTVPMEGVAASHAQALRPSCAACCPQQLDGYIALGLLSMLHKVGEHDGAAAAESEKAVNARQGQTQPVATTTLPQRRIREDLYDAPRRGERRRMVQTNGEKTTGFDGNIAATSLITSVSVPSSAVLSSLHPQSAEAAAADREVGLSSNAGAALSALAQPPRSSTPTPEVNYGALRTQLMRLESRTRRECVLQEQAAMHALKRLYLVETILVLRAMSETTEMQAQEVPAHGYQQQLQQQCTIASHHSPETPVNDKGGKKSGSAVLTDGWVVPSSSAISSAARGDEKGMPSPASRTINRPKRSSSASRIVRRGSRPPAAEDPPPAQKPSSGSHRTPPVVSIDADLSSCPREESTTAVGSRPPLALTEMALSPSAQQEGHRSRSPLSATRSGGGTAGVPAVATVSVSQEPREQAAAAPPSLSPPSLEVVAGKAGENEGSAADTRDTIRDGCNGGSPETEAWAPHLTTATQGEDKGTRHDSSPLPSPPAAATDGGDGVGQDEGNGDDVDVAQSCGNSSASSALSFRVEGDNQKGAALLQPEPSADDRGKNPHLAVASGNSIAATPTATAQPSAGESTSPATSVVDGLAMPFSTSSQAAEARPLSIDQGEHIPNSAPHGDVDDLVNNAAGTVMDASRRGVAAGLSSTAVHTSTTPRRFPLSVPPSSSPSSSSPSALSSPPFDLHIVEEKGGTVLAALSPDGTGVSYEQDEGEERHQEENTAGEDEGTVDAAYKADDVSAKDVEAVTLDAVQAQVAPVKSTDSTAIASATAAGTIPQSERPVSTGAEPRQAPDDSPQQQGKQSLPMTTAVSAPCRRVSFSLSPGLVSGGDGKENEASKASKQTHGEGLEASHDAFGRHSVTPGSLKDAAPAAATVDKDKVAADLLEKLNGLDALLLCNFPAYFTTGTDEDGLPSVVMRHPRRPPPTSSSVQPRWRRSPLASTPSVAARATAGASSPCDAHAIPLRDRLTPPRLPRKSLASQLRRKYGLPQLQHQRSPPIGTMASTEARTTVSLADTTSITTAVPVGADAMEMARVNASPSAAAAVSSTHPSLHGVQPKEPTSAPSTGSPHTTVTRASTGMNVSAAPATPLGEAP</sequence>
<feature type="compositionally biased region" description="Basic and acidic residues" evidence="1">
    <location>
        <begin position="132"/>
        <end position="144"/>
    </location>
</feature>
<feature type="compositionally biased region" description="Polar residues" evidence="1">
    <location>
        <begin position="2396"/>
        <end position="2415"/>
    </location>
</feature>
<feature type="compositionally biased region" description="Polar residues" evidence="1">
    <location>
        <begin position="363"/>
        <end position="383"/>
    </location>
</feature>
<feature type="region of interest" description="Disordered" evidence="1">
    <location>
        <begin position="1233"/>
        <end position="1253"/>
    </location>
</feature>
<feature type="region of interest" description="Disordered" evidence="1">
    <location>
        <begin position="2374"/>
        <end position="2428"/>
    </location>
</feature>
<dbReference type="VEuPathDB" id="TriTrypDB:LbrM.05.0660"/>
<feature type="region of interest" description="Disordered" evidence="1">
    <location>
        <begin position="2030"/>
        <end position="2067"/>
    </location>
</feature>
<feature type="compositionally biased region" description="Basic and acidic residues" evidence="1">
    <location>
        <begin position="2164"/>
        <end position="2190"/>
    </location>
</feature>
<feature type="compositionally biased region" description="Polar residues" evidence="1">
    <location>
        <begin position="690"/>
        <end position="699"/>
    </location>
</feature>
<feature type="compositionally biased region" description="Polar residues" evidence="1">
    <location>
        <begin position="719"/>
        <end position="732"/>
    </location>
</feature>
<feature type="region of interest" description="Disordered" evidence="1">
    <location>
        <begin position="2090"/>
        <end position="2207"/>
    </location>
</feature>
<feature type="compositionally biased region" description="Low complexity" evidence="1">
    <location>
        <begin position="823"/>
        <end position="834"/>
    </location>
</feature>
<feature type="compositionally biased region" description="Low complexity" evidence="1">
    <location>
        <begin position="2094"/>
        <end position="2106"/>
    </location>
</feature>
<feature type="compositionally biased region" description="Low complexity" evidence="1">
    <location>
        <begin position="750"/>
        <end position="759"/>
    </location>
</feature>
<feature type="region of interest" description="Disordered" evidence="1">
    <location>
        <begin position="122"/>
        <end position="191"/>
    </location>
</feature>
<feature type="compositionally biased region" description="Low complexity" evidence="1">
    <location>
        <begin position="2002"/>
        <end position="2015"/>
    </location>
</feature>
<feature type="compositionally biased region" description="Polar residues" evidence="1">
    <location>
        <begin position="638"/>
        <end position="652"/>
    </location>
</feature>
<reference evidence="2 3" key="1">
    <citation type="submission" date="2018-09" db="EMBL/GenBank/DDBJ databases">
        <authorList>
            <person name="Peiro R."/>
            <person name="Begona"/>
            <person name="Cbmso G."/>
            <person name="Lopez M."/>
            <person name="Gonzalez S."/>
        </authorList>
    </citation>
    <scope>NUCLEOTIDE SEQUENCE [LARGE SCALE GENOMIC DNA]</scope>
</reference>
<feature type="region of interest" description="Disordered" evidence="1">
    <location>
        <begin position="638"/>
        <end position="657"/>
    </location>
</feature>
<feature type="region of interest" description="Disordered" evidence="1">
    <location>
        <begin position="719"/>
        <end position="921"/>
    </location>
</feature>
<feature type="compositionally biased region" description="Low complexity" evidence="1">
    <location>
        <begin position="1734"/>
        <end position="1744"/>
    </location>
</feature>
<feature type="region of interest" description="Disordered" evidence="1">
    <location>
        <begin position="677"/>
        <end position="702"/>
    </location>
</feature>
<evidence type="ECO:0000313" key="3">
    <source>
        <dbReference type="Proteomes" id="UP000319462"/>
    </source>
</evidence>
<feature type="region of interest" description="Disordered" evidence="1">
    <location>
        <begin position="1265"/>
        <end position="1289"/>
    </location>
</feature>